<dbReference type="AlphaFoldDB" id="A0A2C9JSB1"/>
<gene>
    <name evidence="2" type="primary">106065989</name>
</gene>
<accession>A0A2C9JSB1</accession>
<dbReference type="SMART" id="SM00034">
    <property type="entry name" value="CLECT"/>
    <property type="match status" value="1"/>
</dbReference>
<dbReference type="PROSITE" id="PS50041">
    <property type="entry name" value="C_TYPE_LECTIN_2"/>
    <property type="match status" value="1"/>
</dbReference>
<dbReference type="InterPro" id="IPR016186">
    <property type="entry name" value="C-type_lectin-like/link_sf"/>
</dbReference>
<dbReference type="CDD" id="cd00037">
    <property type="entry name" value="CLECT"/>
    <property type="match status" value="1"/>
</dbReference>
<sequence length="153" mass="18429">MTYHRQTHSCMIAVNTYLYYEEANEYCAKTYTGGHLVYILDEETDTFITRNLVTDRNWYYIGLSDKEENGVYKWINGKNVSYIGWFFKKHIPERDRVYVVASWDGWIEVFDAPRKFICQVFRVLFSLKNNVWIHFATAVYFEQLRFIILLCLK</sequence>
<dbReference type="EnsemblMetazoa" id="BGLB007233-RB">
    <property type="protein sequence ID" value="BGLB007233-PB"/>
    <property type="gene ID" value="BGLB007233"/>
</dbReference>
<evidence type="ECO:0000313" key="2">
    <source>
        <dbReference type="EnsemblMetazoa" id="BGLB007233-PB"/>
    </source>
</evidence>
<dbReference type="InterPro" id="IPR050801">
    <property type="entry name" value="Ca-Dep_Lectins_ImmuneDev"/>
</dbReference>
<dbReference type="Gene3D" id="3.10.100.10">
    <property type="entry name" value="Mannose-Binding Protein A, subunit A"/>
    <property type="match status" value="1"/>
</dbReference>
<organism evidence="2 3">
    <name type="scientific">Biomphalaria glabrata</name>
    <name type="common">Bloodfluke planorb</name>
    <name type="synonym">Freshwater snail</name>
    <dbReference type="NCBI Taxonomy" id="6526"/>
    <lineage>
        <taxon>Eukaryota</taxon>
        <taxon>Metazoa</taxon>
        <taxon>Spiralia</taxon>
        <taxon>Lophotrochozoa</taxon>
        <taxon>Mollusca</taxon>
        <taxon>Gastropoda</taxon>
        <taxon>Heterobranchia</taxon>
        <taxon>Euthyneura</taxon>
        <taxon>Panpulmonata</taxon>
        <taxon>Hygrophila</taxon>
        <taxon>Lymnaeoidea</taxon>
        <taxon>Planorbidae</taxon>
        <taxon>Biomphalaria</taxon>
    </lineage>
</organism>
<dbReference type="Proteomes" id="UP000076420">
    <property type="component" value="Unassembled WGS sequence"/>
</dbReference>
<dbReference type="InterPro" id="IPR001304">
    <property type="entry name" value="C-type_lectin-like"/>
</dbReference>
<dbReference type="Pfam" id="PF00059">
    <property type="entry name" value="Lectin_C"/>
    <property type="match status" value="1"/>
</dbReference>
<dbReference type="PANTHER" id="PTHR22801:SF63">
    <property type="entry name" value="C-TYPE LECTIN DOMAIN-CONTAINING PROTEIN"/>
    <property type="match status" value="1"/>
</dbReference>
<dbReference type="PANTHER" id="PTHR22801">
    <property type="entry name" value="LITHOSTATHINE"/>
    <property type="match status" value="1"/>
</dbReference>
<feature type="domain" description="C-type lectin" evidence="1">
    <location>
        <begin position="6"/>
        <end position="106"/>
    </location>
</feature>
<evidence type="ECO:0000313" key="3">
    <source>
        <dbReference type="Proteomes" id="UP000076420"/>
    </source>
</evidence>
<dbReference type="VEuPathDB" id="VectorBase:BGLAX_046420"/>
<dbReference type="SUPFAM" id="SSF56436">
    <property type="entry name" value="C-type lectin-like"/>
    <property type="match status" value="1"/>
</dbReference>
<reference evidence="2" key="1">
    <citation type="submission" date="2020-05" db="UniProtKB">
        <authorList>
            <consortium name="EnsemblMetazoa"/>
        </authorList>
    </citation>
    <scope>IDENTIFICATION</scope>
    <source>
        <strain evidence="2">BB02</strain>
    </source>
</reference>
<protein>
    <recommendedName>
        <fullName evidence="1">C-type lectin domain-containing protein</fullName>
    </recommendedName>
</protein>
<evidence type="ECO:0000259" key="1">
    <source>
        <dbReference type="PROSITE" id="PS50041"/>
    </source>
</evidence>
<proteinExistence type="predicted"/>
<dbReference type="VEuPathDB" id="VectorBase:BGLB007233"/>
<name>A0A2C9JSB1_BIOGL</name>
<dbReference type="InterPro" id="IPR016187">
    <property type="entry name" value="CTDL_fold"/>
</dbReference>
<dbReference type="KEGG" id="bgt:106065989"/>